<feature type="compositionally biased region" description="Polar residues" evidence="1">
    <location>
        <begin position="2171"/>
        <end position="2188"/>
    </location>
</feature>
<feature type="compositionally biased region" description="Polar residues" evidence="1">
    <location>
        <begin position="276"/>
        <end position="288"/>
    </location>
</feature>
<dbReference type="GO" id="GO:0005085">
    <property type="term" value="F:guanyl-nucleotide exchange factor activity"/>
    <property type="evidence" value="ECO:0007669"/>
    <property type="project" value="InterPro"/>
</dbReference>
<feature type="region of interest" description="Disordered" evidence="1">
    <location>
        <begin position="1090"/>
        <end position="1165"/>
    </location>
</feature>
<name>A0A4Q1BND4_TREME</name>
<feature type="region of interest" description="Disordered" evidence="1">
    <location>
        <begin position="1772"/>
        <end position="1832"/>
    </location>
</feature>
<dbReference type="Gene3D" id="1.20.1270.60">
    <property type="entry name" value="Arfaptin homology (AH) domain/BAR domain"/>
    <property type="match status" value="1"/>
</dbReference>
<sequence length="2480" mass="270055">MVSTPLTTRTPPTVSRSTSPTLSFYASTASSRARSSFSKEQDSTSSPGSGGLAWGTGVDNRRPSGSRIGSSSKISPKHKGSPRLQASPKSKESPRLNSSTGPTETVKVSRSRRESSITTSSNLPTPITSNSNSREDTKYSKDKADEITKRNLKGDIPPSTIKDQREMQKVSSVIPTSTTNFSLSPQKRQSSLSTTPTRPSIPRLSSNTSTGSGSRRPSLKPRPSGSATPPRRSARSTPAENHSSPSVEKRITKTTSPKPHSSSTANVPRPRRPSGNFDTLSTSTSSIKSDQRSIAVGSRRTSYHLSGSSSSATVSTAGEPSSRSEVTFDIQPEPGQISEPHSAASSGSTSYLTPPDSADLDGPIVELSSPDPSADIGLHNSVYSHRARSDFESSTGATLRPEDIPQRSSSRSRSTSPTISPRSSSLALHVESESIEEDHEISSKVDSGESRPIPIRPSRTREYSQNSLSSIIEDHTPSHSPSRHLETPPLHRLSPSNSPSGIPKPSSPFSPRKSPRSPRKSPGLTITPPPRIPIASVRPSPPVPAKSPLRSLSRQTSGSMSNVSIRSTPSRSISGLSTMSRASVMSTTGGTGPNSPVDILVSPSESSKRIRTPKSPRSSRSPVPFPSPAGSSATTAGSFRSRIGSRGETSEETDGEEIRFTMMTTGSVYSQDSAPTNSISGSNSDPSQPLSASSIPNLSYYLHHSNPHPFSKIPRDSDDFTYVQNSNTYNQDIGFGQQNQTGKSVDTPNEVGISDESGMMVPTSPGIMRRPTRRHRLDAYGWGKRKDDKHKQEDTGSMDGTEETVGQPSPRPHLDTSSKTLPHIPIPQDDTPTSLYASTSTFTPISSTSDQAVHGHKESPITPDDSKPDKSPSLPHLKGVITSKPIRVLGLLDNLPHSSTVSLNSSSISTPSTSTNLNLLPSTSTTLSIPLPDLLPSTSGSKKLLPSANISSPSITPLSPRTPNMSKRSHLIREIANTERSYANDLALIRDAYLGKNVRPNSQHSTGMDGQSNLGKNVRPISQHSAGTNGESNTSPAGYISDISRRSSIYTYQTAETKRSSTHENSAAGSLAILKNGSSNGSLNLQQTNVSKAQNGHSSNSGNHGNLGVGVTSPNVPKTSNGSTPYGPLGVHATPQQSPRQSSSNSGTSTTSLTNGMQPPIGKPLSPSDLRAVFLNLEQIAQLAEKLAAEFENAIGDTPNVGNGAEADVREGKDVRDGREGEVGSDRLGEVFTNLLTQMRPLYIHYCARQSSASAKLQELSSDQGHKLWLEDCWSRVKPHTHAWNLESMLIKPVQRITKYPMLFDDLLSSTTPVHPDYFSIRISADHSRILALEIDEAKRRKDLVSNVISPLKINSSKDKKLKLFRRDKVSTSLSQSNSTSSLPMISSSSSNSISGIVRKNLSLDSLIEIPKYEIQQLQSLISQLDSIDVQTRKTGKEIIVFVNMLKETILAQISLTQTWSNVIVLDDSDLNDNRLLTFSSILESLLKDSWMNFNVQIRDVVLPIFARVLENTKNPKKVIGRMQSNWGNYEKYFIYNNPPLDILLKNSNSNSNSNSNLDILPFKNSKSNSNFDILPKNSKSDNQKNLKSELFKTQKTEISTKNLKLDISKNGRSPEKDKSLKEFAREVISLHLQLKEELPGFIKGQEKLYGLALGEFVRLQMIFFREMNEKWGSFVGDWIRPPRKISGAIPWKDTDAPRKSSLPLMSSLVPQDASRETDNVDLGNPEFDLTTGKGIVKAWHQSWAPYAEAMEHFSCTRPARHTARTASFNDTTIPLRPFHPRSPTSPVLPTSATVPSIRHSPSFSAHLRIPRPSSPLRRENSGRKRSISLIGEQKSTSYDTIKVTGLPNIQSASSRLSSEGFKPSKFPHITSKLSLHPKELASNSDTSVMSPKETKSFRSSKDGKNSKEKGITELKEGKEGKEGKESKEGHFGLLHRNSNRVVQDNKSQNPDLASRPTSPTSPNKPSKRLAVPRSADSSGRLSFGLPRISPASSMGSLASLGNLAISPNLSGPLHQPHLPRSPFPHNDTPSRTGFPSLDNPGISTLQSYESPYTTPALAGLEVYNSPNLELEGYLPSPDVPTHPYSNPNAKGISPYSESKGDASGNNRVGLGLGISSDIKGKRWSNETTQFGIFDSPELNESDLEDLRLGRLSSISTQIGISGPFEEVGSRRSSQVESRRTSGGNQSRKSSENRPFMQVQSRRESENITFTRKQERRESEDITLTGVHSRRGSDVNPVLGQQRGINPAQVHQRGIDAAQVHQRGVNPAQVHQRGIDPAHVQQRGTSKGELRRSLEIRRRSQSIVESSDRTIPNIIHPDNSFLIGKEPNTSYHPDEFFVNGEGSNTMVEEIQGWDNRYMMDGRGSDKRHVSEGDPGTRRESEYREYDAGEGWKDEPVIYQCACVADFDPAMLGKARYRGLRFLPMTTGDLIDVFFEVGRIDELPAFPYREVGVENDGVLVGRSEDGAIGLVICSFLEPLRE</sequence>
<feature type="compositionally biased region" description="Polar residues" evidence="1">
    <location>
        <begin position="999"/>
        <end position="1036"/>
    </location>
</feature>
<dbReference type="SUPFAM" id="SSF48065">
    <property type="entry name" value="DBL homology domain (DH-domain)"/>
    <property type="match status" value="1"/>
</dbReference>
<dbReference type="SMART" id="SM00325">
    <property type="entry name" value="RhoGEF"/>
    <property type="match status" value="1"/>
</dbReference>
<dbReference type="OrthoDB" id="10256089at2759"/>
<feature type="compositionally biased region" description="Basic and acidic residues" evidence="1">
    <location>
        <begin position="1893"/>
        <end position="1931"/>
    </location>
</feature>
<feature type="region of interest" description="Disordered" evidence="1">
    <location>
        <begin position="2163"/>
        <end position="2238"/>
    </location>
</feature>
<feature type="compositionally biased region" description="Low complexity" evidence="1">
    <location>
        <begin position="253"/>
        <end position="264"/>
    </location>
</feature>
<dbReference type="VEuPathDB" id="FungiDB:TREMEDRAFT_62157"/>
<feature type="region of interest" description="Disordered" evidence="1">
    <location>
        <begin position="2012"/>
        <end position="2049"/>
    </location>
</feature>
<feature type="compositionally biased region" description="Polar residues" evidence="1">
    <location>
        <begin position="235"/>
        <end position="246"/>
    </location>
</feature>
<evidence type="ECO:0000259" key="2">
    <source>
        <dbReference type="PROSITE" id="PS50010"/>
    </source>
</evidence>
<feature type="domain" description="DH" evidence="2">
    <location>
        <begin position="967"/>
        <end position="1338"/>
    </location>
</feature>
<dbReference type="InterPro" id="IPR000219">
    <property type="entry name" value="DH_dom"/>
</dbReference>
<feature type="compositionally biased region" description="Basic and acidic residues" evidence="1">
    <location>
        <begin position="784"/>
        <end position="794"/>
    </location>
</feature>
<dbReference type="InterPro" id="IPR027267">
    <property type="entry name" value="AH/BAR_dom_sf"/>
</dbReference>
<feature type="region of interest" description="Disordered" evidence="1">
    <location>
        <begin position="1"/>
        <end position="692"/>
    </location>
</feature>
<dbReference type="InParanoid" id="A0A4Q1BND4"/>
<feature type="region of interest" description="Disordered" evidence="1">
    <location>
        <begin position="940"/>
        <end position="967"/>
    </location>
</feature>
<feature type="region of interest" description="Disordered" evidence="1">
    <location>
        <begin position="2074"/>
        <end position="2103"/>
    </location>
</feature>
<feature type="compositionally biased region" description="Low complexity" evidence="1">
    <location>
        <begin position="1"/>
        <end position="36"/>
    </location>
</feature>
<feature type="compositionally biased region" description="Polar residues" evidence="1">
    <location>
        <begin position="948"/>
        <end position="966"/>
    </location>
</feature>
<dbReference type="GO" id="GO:0032955">
    <property type="term" value="P:regulation of division septum assembly"/>
    <property type="evidence" value="ECO:0007669"/>
    <property type="project" value="TreeGrafter"/>
</dbReference>
<dbReference type="Gene3D" id="1.20.900.10">
    <property type="entry name" value="Dbl homology (DH) domain"/>
    <property type="match status" value="1"/>
</dbReference>
<feature type="compositionally biased region" description="Low complexity" evidence="1">
    <location>
        <begin position="63"/>
        <end position="74"/>
    </location>
</feature>
<feature type="compositionally biased region" description="Polar residues" evidence="1">
    <location>
        <begin position="343"/>
        <end position="352"/>
    </location>
</feature>
<feature type="compositionally biased region" description="Low complexity" evidence="1">
    <location>
        <begin position="1134"/>
        <end position="1156"/>
    </location>
</feature>
<comment type="caution">
    <text evidence="3">The sequence shown here is derived from an EMBL/GenBank/DDBJ whole genome shotgun (WGS) entry which is preliminary data.</text>
</comment>
<dbReference type="GO" id="GO:0005737">
    <property type="term" value="C:cytoplasm"/>
    <property type="evidence" value="ECO:0007669"/>
    <property type="project" value="TreeGrafter"/>
</dbReference>
<dbReference type="PANTHER" id="PTHR22834">
    <property type="entry name" value="NUCLEAR FUSION PROTEIN FUS2"/>
    <property type="match status" value="1"/>
</dbReference>
<feature type="compositionally biased region" description="Polar residues" evidence="1">
    <location>
        <begin position="662"/>
        <end position="692"/>
    </location>
</feature>
<dbReference type="InterPro" id="IPR035899">
    <property type="entry name" value="DBL_dom_sf"/>
</dbReference>
<feature type="region of interest" description="Disordered" evidence="1">
    <location>
        <begin position="2269"/>
        <end position="2291"/>
    </location>
</feature>
<feature type="compositionally biased region" description="Low complexity" evidence="1">
    <location>
        <begin position="615"/>
        <end position="642"/>
    </location>
</feature>
<feature type="region of interest" description="Disordered" evidence="1">
    <location>
        <begin position="1869"/>
        <end position="1983"/>
    </location>
</feature>
<dbReference type="EMBL" id="SDIL01000032">
    <property type="protein sequence ID" value="RXK39371.1"/>
    <property type="molecule type" value="Genomic_DNA"/>
</dbReference>
<protein>
    <recommendedName>
        <fullName evidence="2">DH domain-containing protein</fullName>
    </recommendedName>
</protein>
<accession>A0A4Q1BND4</accession>
<keyword evidence="4" id="KW-1185">Reference proteome</keyword>
<reference evidence="3 4" key="1">
    <citation type="submission" date="2016-06" db="EMBL/GenBank/DDBJ databases">
        <title>Evolution of pathogenesis and genome organization in the Tremellales.</title>
        <authorList>
            <person name="Cuomo C."/>
            <person name="Litvintseva A."/>
            <person name="Heitman J."/>
            <person name="Chen Y."/>
            <person name="Sun S."/>
            <person name="Springer D."/>
            <person name="Dromer F."/>
            <person name="Young S."/>
            <person name="Zeng Q."/>
            <person name="Chapman S."/>
            <person name="Gujja S."/>
            <person name="Saif S."/>
            <person name="Birren B."/>
        </authorList>
    </citation>
    <scope>NUCLEOTIDE SEQUENCE [LARGE SCALE GENOMIC DNA]</scope>
    <source>
        <strain evidence="3 4">ATCC 28783</strain>
    </source>
</reference>
<feature type="compositionally biased region" description="Polar residues" evidence="1">
    <location>
        <begin position="550"/>
        <end position="588"/>
    </location>
</feature>
<feature type="region of interest" description="Disordered" evidence="1">
    <location>
        <begin position="999"/>
        <end position="1040"/>
    </location>
</feature>
<feature type="compositionally biased region" description="Basic and acidic residues" evidence="1">
    <location>
        <begin position="440"/>
        <end position="449"/>
    </location>
</feature>
<dbReference type="InterPro" id="IPR051492">
    <property type="entry name" value="Dynamin-Rho_GEF"/>
</dbReference>
<evidence type="ECO:0000313" key="3">
    <source>
        <dbReference type="EMBL" id="RXK39371.1"/>
    </source>
</evidence>
<feature type="region of interest" description="Disordered" evidence="1">
    <location>
        <begin position="732"/>
        <end position="875"/>
    </location>
</feature>
<feature type="compositionally biased region" description="Polar residues" evidence="1">
    <location>
        <begin position="1940"/>
        <end position="1952"/>
    </location>
</feature>
<evidence type="ECO:0000256" key="1">
    <source>
        <dbReference type="SAM" id="MobiDB-lite"/>
    </source>
</evidence>
<dbReference type="PROSITE" id="PS50010">
    <property type="entry name" value="DH_2"/>
    <property type="match status" value="1"/>
</dbReference>
<feature type="compositionally biased region" description="Basic and acidic residues" evidence="1">
    <location>
        <begin position="2201"/>
        <end position="2220"/>
    </location>
</feature>
<dbReference type="Proteomes" id="UP000289152">
    <property type="component" value="Unassembled WGS sequence"/>
</dbReference>
<feature type="compositionally biased region" description="Polar residues" evidence="1">
    <location>
        <begin position="122"/>
        <end position="132"/>
    </location>
</feature>
<dbReference type="GO" id="GO:0031991">
    <property type="term" value="P:regulation of actomyosin contractile ring contraction"/>
    <property type="evidence" value="ECO:0007669"/>
    <property type="project" value="TreeGrafter"/>
</dbReference>
<feature type="compositionally biased region" description="Polar residues" evidence="1">
    <location>
        <begin position="95"/>
        <end position="108"/>
    </location>
</feature>
<feature type="compositionally biased region" description="Low complexity" evidence="1">
    <location>
        <begin position="1095"/>
        <end position="1106"/>
    </location>
</feature>
<feature type="compositionally biased region" description="Polar residues" evidence="1">
    <location>
        <begin position="732"/>
        <end position="747"/>
    </location>
</feature>
<feature type="compositionally biased region" description="Polar residues" evidence="1">
    <location>
        <begin position="1783"/>
        <end position="1804"/>
    </location>
</feature>
<dbReference type="PANTHER" id="PTHR22834:SF20">
    <property type="entry name" value="SH3 DOMAIN-CONTAINING PROTEIN"/>
    <property type="match status" value="1"/>
</dbReference>
<evidence type="ECO:0000313" key="4">
    <source>
        <dbReference type="Proteomes" id="UP000289152"/>
    </source>
</evidence>
<feature type="compositionally biased region" description="Basic and acidic residues" evidence="1">
    <location>
        <begin position="853"/>
        <end position="870"/>
    </location>
</feature>
<feature type="compositionally biased region" description="Low complexity" evidence="1">
    <location>
        <begin position="503"/>
        <end position="512"/>
    </location>
</feature>
<proteinExistence type="predicted"/>
<feature type="compositionally biased region" description="Polar residues" evidence="1">
    <location>
        <begin position="169"/>
        <end position="198"/>
    </location>
</feature>
<feature type="compositionally biased region" description="Low complexity" evidence="1">
    <location>
        <begin position="306"/>
        <end position="318"/>
    </location>
</feature>
<feature type="compositionally biased region" description="Polar residues" evidence="1">
    <location>
        <begin position="1112"/>
        <end position="1124"/>
    </location>
</feature>
<feature type="compositionally biased region" description="Low complexity" evidence="1">
    <location>
        <begin position="407"/>
        <end position="425"/>
    </location>
</feature>
<organism evidence="3 4">
    <name type="scientific">Tremella mesenterica</name>
    <name type="common">Jelly fungus</name>
    <dbReference type="NCBI Taxonomy" id="5217"/>
    <lineage>
        <taxon>Eukaryota</taxon>
        <taxon>Fungi</taxon>
        <taxon>Dikarya</taxon>
        <taxon>Basidiomycota</taxon>
        <taxon>Agaricomycotina</taxon>
        <taxon>Tremellomycetes</taxon>
        <taxon>Tremellales</taxon>
        <taxon>Tremellaceae</taxon>
        <taxon>Tremella</taxon>
    </lineage>
</organism>
<feature type="compositionally biased region" description="Low complexity" evidence="1">
    <location>
        <begin position="205"/>
        <end position="216"/>
    </location>
</feature>
<feature type="compositionally biased region" description="Basic and acidic residues" evidence="1">
    <location>
        <begin position="133"/>
        <end position="153"/>
    </location>
</feature>
<feature type="compositionally biased region" description="Low complexity" evidence="1">
    <location>
        <begin position="838"/>
        <end position="849"/>
    </location>
</feature>
<feature type="compositionally biased region" description="Low complexity" evidence="1">
    <location>
        <begin position="1955"/>
        <end position="1965"/>
    </location>
</feature>
<dbReference type="Pfam" id="PF00621">
    <property type="entry name" value="RhoGEF"/>
    <property type="match status" value="1"/>
</dbReference>
<gene>
    <name evidence="3" type="ORF">M231_03323</name>
</gene>
<dbReference type="STRING" id="5217.A0A4Q1BND4"/>